<dbReference type="Gene3D" id="3.30.1340.10">
    <property type="entry name" value="HPr-like"/>
    <property type="match status" value="1"/>
</dbReference>
<dbReference type="AlphaFoldDB" id="A0A173TXW3"/>
<organism evidence="5 6">
    <name type="scientific">Eubacterium ramulus</name>
    <dbReference type="NCBI Taxonomy" id="39490"/>
    <lineage>
        <taxon>Bacteria</taxon>
        <taxon>Bacillati</taxon>
        <taxon>Bacillota</taxon>
        <taxon>Clostridia</taxon>
        <taxon>Eubacteriales</taxon>
        <taxon>Eubacteriaceae</taxon>
        <taxon>Eubacterium</taxon>
    </lineage>
</organism>
<proteinExistence type="predicted"/>
<evidence type="ECO:0000313" key="6">
    <source>
        <dbReference type="Proteomes" id="UP000095492"/>
    </source>
</evidence>
<dbReference type="PANTHER" id="PTHR33705:SF2">
    <property type="entry name" value="PHOSPHOCARRIER PROTEIN NPR"/>
    <property type="match status" value="1"/>
</dbReference>
<dbReference type="RefSeq" id="WP_021740657.1">
    <property type="nucleotide sequence ID" value="NZ_CABKSU010000116.1"/>
</dbReference>
<keyword evidence="5" id="KW-0808">Transferase</keyword>
<dbReference type="InterPro" id="IPR050399">
    <property type="entry name" value="HPr"/>
</dbReference>
<dbReference type="GO" id="GO:0016740">
    <property type="term" value="F:transferase activity"/>
    <property type="evidence" value="ECO:0007669"/>
    <property type="project" value="UniProtKB-KW"/>
</dbReference>
<dbReference type="CDD" id="cd00367">
    <property type="entry name" value="PTS-HPr_like"/>
    <property type="match status" value="1"/>
</dbReference>
<keyword evidence="2" id="KW-0963">Cytoplasm</keyword>
<keyword evidence="3" id="KW-0598">Phosphotransferase system</keyword>
<dbReference type="PANTHER" id="PTHR33705">
    <property type="entry name" value="PHOSPHOCARRIER PROTEIN HPR"/>
    <property type="match status" value="1"/>
</dbReference>
<dbReference type="Pfam" id="PF00381">
    <property type="entry name" value="PTS-HPr"/>
    <property type="match status" value="1"/>
</dbReference>
<evidence type="ECO:0000256" key="2">
    <source>
        <dbReference type="ARBA" id="ARBA00022490"/>
    </source>
</evidence>
<dbReference type="STRING" id="39490.ERS852448_01759"/>
<comment type="subcellular location">
    <subcellularLocation>
        <location evidence="1">Cytoplasm</location>
    </subcellularLocation>
</comment>
<dbReference type="GO" id="GO:0009401">
    <property type="term" value="P:phosphoenolpyruvate-dependent sugar phosphotransferase system"/>
    <property type="evidence" value="ECO:0007669"/>
    <property type="project" value="UniProtKB-KW"/>
</dbReference>
<name>A0A173TXW3_EUBRA</name>
<sequence>MVCQKVKIKNPAGLHLRPAGKLCDEAIKYKSKISFQRGTMITNVKSLLSVLAAGIKYNDEIEFVCEGEDEEEALAGIVLVIQNGLGE</sequence>
<dbReference type="InterPro" id="IPR035895">
    <property type="entry name" value="HPr-like_sf"/>
</dbReference>
<dbReference type="PRINTS" id="PR00107">
    <property type="entry name" value="PHOSPHOCPHPR"/>
</dbReference>
<dbReference type="OrthoDB" id="9809047at2"/>
<evidence type="ECO:0000259" key="4">
    <source>
        <dbReference type="PROSITE" id="PS51350"/>
    </source>
</evidence>
<dbReference type="GeneID" id="42787941"/>
<gene>
    <name evidence="5" type="primary">ptsH_3</name>
    <name evidence="5" type="ORF">ERS852448_01759</name>
</gene>
<dbReference type="NCBIfam" id="TIGR01003">
    <property type="entry name" value="PTS_HPr_family"/>
    <property type="match status" value="1"/>
</dbReference>
<dbReference type="PROSITE" id="PS51350">
    <property type="entry name" value="PTS_HPR_DOM"/>
    <property type="match status" value="1"/>
</dbReference>
<accession>A0A173TXW3</accession>
<dbReference type="GO" id="GO:0005737">
    <property type="term" value="C:cytoplasm"/>
    <property type="evidence" value="ECO:0007669"/>
    <property type="project" value="UniProtKB-SubCell"/>
</dbReference>
<feature type="domain" description="HPr" evidence="4">
    <location>
        <begin position="1"/>
        <end position="87"/>
    </location>
</feature>
<evidence type="ECO:0000256" key="1">
    <source>
        <dbReference type="ARBA" id="ARBA00004496"/>
    </source>
</evidence>
<dbReference type="EC" id="2.7.11.-" evidence="5"/>
<evidence type="ECO:0000256" key="3">
    <source>
        <dbReference type="ARBA" id="ARBA00022683"/>
    </source>
</evidence>
<dbReference type="InterPro" id="IPR000032">
    <property type="entry name" value="HPr-like"/>
</dbReference>
<dbReference type="Proteomes" id="UP000095492">
    <property type="component" value="Unassembled WGS sequence"/>
</dbReference>
<protein>
    <submittedName>
        <fullName evidence="5">Phosphocarrier protein HPr</fullName>
        <ecNumber evidence="5">2.7.11.-</ecNumber>
    </submittedName>
</protein>
<reference evidence="5 6" key="1">
    <citation type="submission" date="2015-09" db="EMBL/GenBank/DDBJ databases">
        <authorList>
            <consortium name="Pathogen Informatics"/>
        </authorList>
    </citation>
    <scope>NUCLEOTIDE SEQUENCE [LARGE SCALE GENOMIC DNA]</scope>
    <source>
        <strain evidence="5 6">2789STDY5608891</strain>
    </source>
</reference>
<evidence type="ECO:0000313" key="5">
    <source>
        <dbReference type="EMBL" id="CUN07732.1"/>
    </source>
</evidence>
<dbReference type="EMBL" id="CYYA01000011">
    <property type="protein sequence ID" value="CUN07732.1"/>
    <property type="molecule type" value="Genomic_DNA"/>
</dbReference>
<dbReference type="SUPFAM" id="SSF55594">
    <property type="entry name" value="HPr-like"/>
    <property type="match status" value="1"/>
</dbReference>